<keyword evidence="4" id="KW-1185">Reference proteome</keyword>
<dbReference type="EMBL" id="KZ993914">
    <property type="protein sequence ID" value="RKO94378.1"/>
    <property type="molecule type" value="Genomic_DNA"/>
</dbReference>
<feature type="compositionally biased region" description="Polar residues" evidence="2">
    <location>
        <begin position="699"/>
        <end position="710"/>
    </location>
</feature>
<name>A0A4P9WRA6_9FUNG</name>
<protein>
    <submittedName>
        <fullName evidence="3">Uncharacterized protein</fullName>
    </submittedName>
</protein>
<accession>A0A4P9WRA6</accession>
<proteinExistence type="predicted"/>
<feature type="region of interest" description="Disordered" evidence="2">
    <location>
        <begin position="981"/>
        <end position="1012"/>
    </location>
</feature>
<evidence type="ECO:0000313" key="4">
    <source>
        <dbReference type="Proteomes" id="UP000269721"/>
    </source>
</evidence>
<reference evidence="4" key="1">
    <citation type="journal article" date="2018" name="Nat. Microbiol.">
        <title>Leveraging single-cell genomics to expand the fungal tree of life.</title>
        <authorList>
            <person name="Ahrendt S.R."/>
            <person name="Quandt C.A."/>
            <person name="Ciobanu D."/>
            <person name="Clum A."/>
            <person name="Salamov A."/>
            <person name="Andreopoulos B."/>
            <person name="Cheng J.F."/>
            <person name="Woyke T."/>
            <person name="Pelin A."/>
            <person name="Henrissat B."/>
            <person name="Reynolds N.K."/>
            <person name="Benny G.L."/>
            <person name="Smith M.E."/>
            <person name="James T.Y."/>
            <person name="Grigoriev I.V."/>
        </authorList>
    </citation>
    <scope>NUCLEOTIDE SEQUENCE [LARGE SCALE GENOMIC DNA]</scope>
</reference>
<evidence type="ECO:0000256" key="1">
    <source>
        <dbReference type="SAM" id="Coils"/>
    </source>
</evidence>
<keyword evidence="1" id="KW-0175">Coiled coil</keyword>
<feature type="coiled-coil region" evidence="1">
    <location>
        <begin position="1237"/>
        <end position="1264"/>
    </location>
</feature>
<feature type="compositionally biased region" description="Low complexity" evidence="2">
    <location>
        <begin position="28"/>
        <end position="38"/>
    </location>
</feature>
<feature type="compositionally biased region" description="Polar residues" evidence="2">
    <location>
        <begin position="667"/>
        <end position="688"/>
    </location>
</feature>
<sequence length="1294" mass="141941">MSATAEQEAASVTVFDSYNFSGLGIVKSPSRSSSIGRRGPQEPHRRQGNPPLRRPSQSQRGALSGVRQRKPSRESLSLAGPDNPKSYRNRSWQAPILSLMRFKTNVDRKKISDVSKKNLCVMSDFVKIKLEPPFRFPVNTATIDLHERFLYLLPKLVGPQGYRAQFEPENATKSSGSLLAMSSMSPTTSTIIQDCALAQMEFLEEETLYLVFLGDLHTKLIQMSQSEANAAEADQLRTIADALFSIMRLSDPERTNPESGNENKKDTPPFKIFGFSDIAENPIDTNGNLIFQEVIAAYKTYAKEYSAFAKTVASVRADVSRVTPNFVGLERELMEPFSWFIEYRFYLWRTTRSPSLAEALGEKHKLSYQRAVKKLPLFSDALREIYASFGIEDNFDETIKWESELNLSNVESIDQTPKVHISTFLAKPYPTTTSPLPTSPRIITSLSFAENPDPSSMNGEKNQKVQPVASKKNRIRMVEIVLFTDTLLIVEKEGRQLRYPPMPLSHVRVADRTCTRSYMVLEVKLSPYKLIFFHRESGRENIKFVQTFEELKDAMVKSASANASGIISDEMPGKTYSSTLIFTVPKGESDHIGPSRGDHAAVNKDTDAQVRTEDIGREQILIYHNGTTPAVYGAELEHNKDPLAPSFGVPSALTFCLLAIRCTACSETTKQQDAPGPRTSSNELNDTSGRPPLPIPLQKSPSAQSDSRNGLSLAREWTRHPSSSLRVHASGIRSWITVAPGSTGRAIFQGLLTPTTVCELERRTVGLRIAGNGGEICRWAFILQNEEEARAVADVVAGEIARAVQWAARRCYDAILVAPGSRLEGPGAVPALFDVRDMGMHANCFVRLNGLGEDGVGTGKPRWEPIGPVEISILITGTSVDTAHASLSIISAHRRDIFILRTDISGEGNFSCSDEEVYISLGVVKYGRSFEYMIMSDEDKRVRLFGAIMGEVDAAKQRALKAERIRREALEAERAALKEAARVEAEAAGDSRHERTDQDGAAQDPPLLDDEIDKTSQPSMIIVGSNDISSEGSSPVPNQIPEAERIVNTAIDLEGAGDFERSLDEPKESEAVGLLDINRGADEEERESSELLAINHGADEEEFQTSELLAIYHRADEQESQTSELLAINAVVDENKSPPSTPTSLQHSSRPPSIIVTPSQTRITDSKATTAAQPGNVPSSSSSSSANLNKNARIAPAAEQVPPPSVTSDVATVASGSETRISSSSSSSSFEPHHPAAMKLKQDLEDAQRERDGLLRENAAYLAEISGLFLKWAEMHERGGTARVGGCVGARGDL</sequence>
<evidence type="ECO:0000313" key="3">
    <source>
        <dbReference type="EMBL" id="RKO94378.1"/>
    </source>
</evidence>
<feature type="region of interest" description="Disordered" evidence="2">
    <location>
        <begin position="667"/>
        <end position="712"/>
    </location>
</feature>
<feature type="compositionally biased region" description="Polar residues" evidence="2">
    <location>
        <begin position="1206"/>
        <end position="1221"/>
    </location>
</feature>
<organism evidence="3 4">
    <name type="scientific">Blyttiomyces helicus</name>
    <dbReference type="NCBI Taxonomy" id="388810"/>
    <lineage>
        <taxon>Eukaryota</taxon>
        <taxon>Fungi</taxon>
        <taxon>Fungi incertae sedis</taxon>
        <taxon>Chytridiomycota</taxon>
        <taxon>Chytridiomycota incertae sedis</taxon>
        <taxon>Chytridiomycetes</taxon>
        <taxon>Chytridiomycetes incertae sedis</taxon>
        <taxon>Blyttiomyces</taxon>
    </lineage>
</organism>
<dbReference type="Proteomes" id="UP000269721">
    <property type="component" value="Unassembled WGS sequence"/>
</dbReference>
<feature type="compositionally biased region" description="Basic and acidic residues" evidence="2">
    <location>
        <begin position="981"/>
        <end position="998"/>
    </location>
</feature>
<gene>
    <name evidence="3" type="ORF">BDK51DRAFT_28337</name>
</gene>
<feature type="region of interest" description="Disordered" evidence="2">
    <location>
        <begin position="1134"/>
        <end position="1235"/>
    </location>
</feature>
<evidence type="ECO:0000256" key="2">
    <source>
        <dbReference type="SAM" id="MobiDB-lite"/>
    </source>
</evidence>
<feature type="compositionally biased region" description="Polar residues" evidence="2">
    <location>
        <begin position="1142"/>
        <end position="1178"/>
    </location>
</feature>
<feature type="region of interest" description="Disordered" evidence="2">
    <location>
        <begin position="22"/>
        <end position="89"/>
    </location>
</feature>